<reference evidence="1 2" key="1">
    <citation type="submission" date="2024-10" db="EMBL/GenBank/DDBJ databases">
        <title>Updated reference genomes for cyclostephanoid diatoms.</title>
        <authorList>
            <person name="Roberts W.R."/>
            <person name="Alverson A.J."/>
        </authorList>
    </citation>
    <scope>NUCLEOTIDE SEQUENCE [LARGE SCALE GENOMIC DNA]</scope>
    <source>
        <strain evidence="1 2">AJA010-31</strain>
    </source>
</reference>
<dbReference type="AlphaFoldDB" id="A0ABD3P1D8"/>
<dbReference type="Proteomes" id="UP001530400">
    <property type="component" value="Unassembled WGS sequence"/>
</dbReference>
<accession>A0ABD3P1D8</accession>
<proteinExistence type="predicted"/>
<name>A0ABD3P1D8_9STRA</name>
<protein>
    <submittedName>
        <fullName evidence="1">Uncharacterized protein</fullName>
    </submittedName>
</protein>
<comment type="caution">
    <text evidence="1">The sequence shown here is derived from an EMBL/GenBank/DDBJ whole genome shotgun (WGS) entry which is preliminary data.</text>
</comment>
<evidence type="ECO:0000313" key="1">
    <source>
        <dbReference type="EMBL" id="KAL3782090.1"/>
    </source>
</evidence>
<keyword evidence="2" id="KW-1185">Reference proteome</keyword>
<gene>
    <name evidence="1" type="ORF">ACHAWO_005760</name>
</gene>
<evidence type="ECO:0000313" key="2">
    <source>
        <dbReference type="Proteomes" id="UP001530400"/>
    </source>
</evidence>
<dbReference type="EMBL" id="JALLPJ020000821">
    <property type="protein sequence ID" value="KAL3782090.1"/>
    <property type="molecule type" value="Genomic_DNA"/>
</dbReference>
<sequence length="233" mass="26473">MSIKDKFQSYLAALDGSPKDFSSVEHLFEDLYHPAFVLKEKKNIVGREQMKQIHAKAFELRSKATLLICTTSSDAIEFKFRMTNNHWEIDTHCIAEDFSEEVCHMFEQVYHDDFVYQADGNPANKQQMKQFQTDFFKVGSKATLLLFKEVSPDTIEFKFRMVNSKIDVIVHNIAKVIDNKLIASEPVDQSSIASVGSIRKFCQAYETEMATASIGKLPLVEDDQDSGVATAPR</sequence>
<organism evidence="1 2">
    <name type="scientific">Cyclotella atomus</name>
    <dbReference type="NCBI Taxonomy" id="382360"/>
    <lineage>
        <taxon>Eukaryota</taxon>
        <taxon>Sar</taxon>
        <taxon>Stramenopiles</taxon>
        <taxon>Ochrophyta</taxon>
        <taxon>Bacillariophyta</taxon>
        <taxon>Coscinodiscophyceae</taxon>
        <taxon>Thalassiosirophycidae</taxon>
        <taxon>Stephanodiscales</taxon>
        <taxon>Stephanodiscaceae</taxon>
        <taxon>Cyclotella</taxon>
    </lineage>
</organism>